<evidence type="ECO:0000256" key="3">
    <source>
        <dbReference type="ARBA" id="ARBA00022989"/>
    </source>
</evidence>
<feature type="transmembrane region" description="Helical" evidence="5">
    <location>
        <begin position="114"/>
        <end position="136"/>
    </location>
</feature>
<organism evidence="7 8">
    <name type="scientific">Romanomermis culicivorax</name>
    <name type="common">Nematode worm</name>
    <dbReference type="NCBI Taxonomy" id="13658"/>
    <lineage>
        <taxon>Eukaryota</taxon>
        <taxon>Metazoa</taxon>
        <taxon>Ecdysozoa</taxon>
        <taxon>Nematoda</taxon>
        <taxon>Enoplea</taxon>
        <taxon>Dorylaimia</taxon>
        <taxon>Mermithida</taxon>
        <taxon>Mermithoidea</taxon>
        <taxon>Mermithidae</taxon>
        <taxon>Romanomermis</taxon>
    </lineage>
</organism>
<dbReference type="WBParaSite" id="nRc.2.0.1.t28702-RA">
    <property type="protein sequence ID" value="nRc.2.0.1.t28702-RA"/>
    <property type="gene ID" value="nRc.2.0.1.g28702"/>
</dbReference>
<dbReference type="InterPro" id="IPR017452">
    <property type="entry name" value="GPCR_Rhodpsn_7TM"/>
</dbReference>
<dbReference type="Gene3D" id="1.20.1070.10">
    <property type="entry name" value="Rhodopsin 7-helix transmembrane proteins"/>
    <property type="match status" value="1"/>
</dbReference>
<keyword evidence="2 5" id="KW-0812">Transmembrane</keyword>
<evidence type="ECO:0000259" key="6">
    <source>
        <dbReference type="PROSITE" id="PS50262"/>
    </source>
</evidence>
<evidence type="ECO:0000256" key="1">
    <source>
        <dbReference type="ARBA" id="ARBA00004370"/>
    </source>
</evidence>
<protein>
    <submittedName>
        <fullName evidence="8">G-protein coupled receptors family 1 profile domain-containing protein</fullName>
    </submittedName>
</protein>
<accession>A0A915JS62</accession>
<sequence length="194" mass="22157">MMGHGNFTFFPQPSNDTVVENASKCHYEKGICITERFYLISVFGSCVASCSATGNLLLIYVLSRPKLVASQLFFLLLLAVVDSFIAFSYIFLFSVQILYDYFESLLLYEMWNRYVKVLYATSHAAITGSTYLIVAASADRCFSAWMKSSFSVGQRFVGLAIIICVALVTKEYYDKRMLTDRKMIIKMLIRYSWL</sequence>
<evidence type="ECO:0000313" key="7">
    <source>
        <dbReference type="Proteomes" id="UP000887565"/>
    </source>
</evidence>
<dbReference type="AlphaFoldDB" id="A0A915JS62"/>
<dbReference type="PANTHER" id="PTHR46709">
    <property type="entry name" value="PROTEIN CBG23488-RELATED"/>
    <property type="match status" value="1"/>
</dbReference>
<dbReference type="PROSITE" id="PS50262">
    <property type="entry name" value="G_PROTEIN_RECEP_F1_2"/>
    <property type="match status" value="1"/>
</dbReference>
<feature type="transmembrane region" description="Helical" evidence="5">
    <location>
        <begin position="73"/>
        <end position="102"/>
    </location>
</feature>
<dbReference type="SUPFAM" id="SSF81321">
    <property type="entry name" value="Family A G protein-coupled receptor-like"/>
    <property type="match status" value="1"/>
</dbReference>
<feature type="domain" description="G-protein coupled receptors family 1 profile" evidence="6">
    <location>
        <begin position="54"/>
        <end position="194"/>
    </location>
</feature>
<evidence type="ECO:0000256" key="2">
    <source>
        <dbReference type="ARBA" id="ARBA00022692"/>
    </source>
</evidence>
<proteinExistence type="predicted"/>
<dbReference type="OMA" id="CITERFY"/>
<dbReference type="Proteomes" id="UP000887565">
    <property type="component" value="Unplaced"/>
</dbReference>
<evidence type="ECO:0000313" key="8">
    <source>
        <dbReference type="WBParaSite" id="nRc.2.0.1.t28702-RA"/>
    </source>
</evidence>
<evidence type="ECO:0000256" key="5">
    <source>
        <dbReference type="SAM" id="Phobius"/>
    </source>
</evidence>
<evidence type="ECO:0000256" key="4">
    <source>
        <dbReference type="ARBA" id="ARBA00023136"/>
    </source>
</evidence>
<keyword evidence="3 5" id="KW-1133">Transmembrane helix</keyword>
<feature type="transmembrane region" description="Helical" evidence="5">
    <location>
        <begin position="156"/>
        <end position="173"/>
    </location>
</feature>
<reference evidence="8" key="1">
    <citation type="submission" date="2022-11" db="UniProtKB">
        <authorList>
            <consortium name="WormBaseParasite"/>
        </authorList>
    </citation>
    <scope>IDENTIFICATION</scope>
</reference>
<dbReference type="GO" id="GO:0016020">
    <property type="term" value="C:membrane"/>
    <property type="evidence" value="ECO:0007669"/>
    <property type="project" value="UniProtKB-SubCell"/>
</dbReference>
<comment type="subcellular location">
    <subcellularLocation>
        <location evidence="1">Membrane</location>
    </subcellularLocation>
</comment>
<keyword evidence="7" id="KW-1185">Reference proteome</keyword>
<name>A0A915JS62_ROMCU</name>
<feature type="transmembrane region" description="Helical" evidence="5">
    <location>
        <begin position="37"/>
        <end position="61"/>
    </location>
</feature>
<keyword evidence="4 5" id="KW-0472">Membrane</keyword>